<gene>
    <name evidence="2" type="ORF">GA542_10275</name>
</gene>
<dbReference type="Proteomes" id="UP000470926">
    <property type="component" value="Unassembled WGS sequence"/>
</dbReference>
<reference evidence="2 3" key="1">
    <citation type="journal article" date="2019" name="Nat. Med.">
        <title>A library of human gut bacterial isolates paired with longitudinal multiomics data enables mechanistic microbiome research.</title>
        <authorList>
            <person name="Poyet M."/>
            <person name="Groussin M."/>
            <person name="Gibbons S.M."/>
            <person name="Avila-Pacheco J."/>
            <person name="Jiang X."/>
            <person name="Kearney S.M."/>
            <person name="Perrotta A.R."/>
            <person name="Berdy B."/>
            <person name="Zhao S."/>
            <person name="Lieberman T.D."/>
            <person name="Swanson P.K."/>
            <person name="Smith M."/>
            <person name="Roesemann S."/>
            <person name="Alexander J.E."/>
            <person name="Rich S.A."/>
            <person name="Livny J."/>
            <person name="Vlamakis H."/>
            <person name="Clish C."/>
            <person name="Bullock K."/>
            <person name="Deik A."/>
            <person name="Scott J."/>
            <person name="Pierce K.A."/>
            <person name="Xavier R.J."/>
            <person name="Alm E.J."/>
        </authorList>
    </citation>
    <scope>NUCLEOTIDE SEQUENCE [LARGE SCALE GENOMIC DNA]</scope>
    <source>
        <strain evidence="2 3">BIOML-A26</strain>
    </source>
</reference>
<dbReference type="EMBL" id="WDFR01000011">
    <property type="protein sequence ID" value="KAB6028191.1"/>
    <property type="molecule type" value="Genomic_DNA"/>
</dbReference>
<proteinExistence type="predicted"/>
<feature type="region of interest" description="Disordered" evidence="1">
    <location>
        <begin position="1"/>
        <end position="58"/>
    </location>
</feature>
<evidence type="ECO:0000313" key="2">
    <source>
        <dbReference type="EMBL" id="KAB6028191.1"/>
    </source>
</evidence>
<name>A0A6A2RCL1_BIFAD</name>
<dbReference type="RefSeq" id="WP_130082365.1">
    <property type="nucleotide sequence ID" value="NZ_RCXE01000009.1"/>
</dbReference>
<organism evidence="2 3">
    <name type="scientific">Bifidobacterium adolescentis</name>
    <dbReference type="NCBI Taxonomy" id="1680"/>
    <lineage>
        <taxon>Bacteria</taxon>
        <taxon>Bacillati</taxon>
        <taxon>Actinomycetota</taxon>
        <taxon>Actinomycetes</taxon>
        <taxon>Bifidobacteriales</taxon>
        <taxon>Bifidobacteriaceae</taxon>
        <taxon>Bifidobacterium</taxon>
    </lineage>
</organism>
<accession>A0A6A2RCL1</accession>
<dbReference type="AlphaFoldDB" id="A0A6A2RCL1"/>
<protein>
    <submittedName>
        <fullName evidence="2">Uncharacterized protein</fullName>
    </submittedName>
</protein>
<sequence length="275" mass="31056">MGEKVYRPILGEGEHLLSSTDNPGRVRGLSRDENNQNPGIPEFEEYDTDDFRNDSDAQVDDDSAREISELLAMIAVAGGTWIFSNYVLPWWKETAWPWTKEKVRDIKARLTAKEELQPAATAESTTKEETELSQQLDEASSLIDRSFENICFDMSEEEAKARVMNLVHHMIGMANEIRIMSNARITEACESEKQSIEKQKAVEKFLSEKVAYGLNRLLSDERLELDSDVSAELFALTGGGIRDEGEYVPVQTDKLRKAMLEAEPNKSDVDDMAQI</sequence>
<comment type="caution">
    <text evidence="2">The sequence shown here is derived from an EMBL/GenBank/DDBJ whole genome shotgun (WGS) entry which is preliminary data.</text>
</comment>
<evidence type="ECO:0000313" key="3">
    <source>
        <dbReference type="Proteomes" id="UP000470926"/>
    </source>
</evidence>
<feature type="region of interest" description="Disordered" evidence="1">
    <location>
        <begin position="115"/>
        <end position="137"/>
    </location>
</feature>
<evidence type="ECO:0000256" key="1">
    <source>
        <dbReference type="SAM" id="MobiDB-lite"/>
    </source>
</evidence>